<evidence type="ECO:0000313" key="2">
    <source>
        <dbReference type="Proteomes" id="UP000248329"/>
    </source>
</evidence>
<name>A0AC61L6F0_9EURY</name>
<evidence type="ECO:0000313" key="1">
    <source>
        <dbReference type="EMBL" id="PXF61898.1"/>
    </source>
</evidence>
<sequence>MLRPGSFTIAEMENVEITIGTVVNALKSTAEKTEKLEKAERKITEDVGPTPMPDISALRDWDFRLLNRYPPIYTPTEDVCTMCTFGPCNLTGNIEGACGIDMATHQAKLFLQSCLLGASAHSAHGRHLLHHLIEKYGHDHPIDVGASNLKTPNIQTVTGIEPETLGDLEPVLDYVEEQITTLLATIHTGQEGAAIGFESKALHAGMIDHVGMEVSDVAQMSCYPMPKAVADTPLVDVGIGSIDTSKPVVICIGHNVAAVTYIMDYMDKHDLFDKIEIAGLCCTAIDMTRYHSKADRNAKIVGSIAKELKFIRSGIPDVIVVDEQCVRADVLREAEKLGMPVISTNEKIMYDLLDRSGDDVEDILRDLKEGKEPGVVMFDFEKVGELVPRLALAISPARKEKGITALPDCETFKTLVSKCTQCGACSLACPTNLPIEDAMKSAASGDIAPFESIHDICIGCGRCEFACPKDIPILNVIEKAVPFVIKEEYGKVRVGRGQVSDPEIRAEGVNLVLGTTPGIIAMVGCSNYPDSTKDLYIIAEEMLKRSYIVVTSGCNAMDIGMHRDENGQTLYERFPSGFEKGGFLNVGSCVSNPHITGAAIKVAAIFARRNITGNYEEIADYVMNRVGAVGIAWGAYSQKASSIGTGCNRLGVPVIVGPHGGKYRRALIGRPYDTDKWTVLDSRNGETMPIPPVPEFMITTAETVGEVLPMLAKNCIRPSDNSMGRMIKLTHYIELCEKYLGRMPDDWHTFVRSEADLPLAKREPLLRILEKEHGWEIDWKRKKIVWGPLMKADVSAQPTNVPRLCEEVTK</sequence>
<comment type="caution">
    <text evidence="1">The sequence shown here is derived from an EMBL/GenBank/DDBJ whole genome shotgun (WGS) entry which is preliminary data.</text>
</comment>
<gene>
    <name evidence="1" type="primary">cdhA</name>
    <name evidence="1" type="ORF">C4B59_01325</name>
</gene>
<dbReference type="EMBL" id="PQXF01000002">
    <property type="protein sequence ID" value="PXF61898.1"/>
    <property type="molecule type" value="Genomic_DNA"/>
</dbReference>
<dbReference type="Proteomes" id="UP000248329">
    <property type="component" value="Unassembled WGS sequence"/>
</dbReference>
<organism evidence="1 2">
    <name type="scientific">Candidatus Methanogaster sp</name>
    <dbReference type="NCBI Taxonomy" id="3386292"/>
    <lineage>
        <taxon>Archaea</taxon>
        <taxon>Methanobacteriati</taxon>
        <taxon>Methanobacteriota</taxon>
        <taxon>Stenosarchaea group</taxon>
        <taxon>Methanomicrobia</taxon>
        <taxon>Methanosarcinales</taxon>
        <taxon>ANME-2 cluster</taxon>
        <taxon>Candidatus Methanogasteraceae</taxon>
        <taxon>Candidatus Methanogaster</taxon>
    </lineage>
</organism>
<reference evidence="1" key="1">
    <citation type="submission" date="2018-01" db="EMBL/GenBank/DDBJ databases">
        <authorList>
            <person name="Krukenberg V."/>
        </authorList>
    </citation>
    <scope>NUCLEOTIDE SEQUENCE</scope>
    <source>
        <strain evidence="1">E20ANME2</strain>
    </source>
</reference>
<protein>
    <submittedName>
        <fullName evidence="1">CO dehydrogenase/acetyl-CoA synthase complex subunit epsilon</fullName>
    </submittedName>
</protein>
<accession>A0AC61L6F0</accession>
<proteinExistence type="predicted"/>